<protein>
    <submittedName>
        <fullName evidence="2">Uncharacterized protein</fullName>
    </submittedName>
</protein>
<keyword evidence="1" id="KW-0472">Membrane</keyword>
<proteinExistence type="predicted"/>
<evidence type="ECO:0000313" key="3">
    <source>
        <dbReference type="Proteomes" id="UP001066276"/>
    </source>
</evidence>
<comment type="caution">
    <text evidence="2">The sequence shown here is derived from an EMBL/GenBank/DDBJ whole genome shotgun (WGS) entry which is preliminary data.</text>
</comment>
<accession>A0AAV7PEN6</accession>
<keyword evidence="1" id="KW-0812">Transmembrane</keyword>
<sequence>MVETSISDASGSSADSITVDKVINEIFVNRVLIHVAVHGALVSVAIISGIFVDKVLGGIAIVGGILVDKVFSDVAISSFFINEALVIVGSGIVDVLNNAVVDRFICTANVMGYLVYLLS</sequence>
<name>A0AAV7PEN6_PLEWA</name>
<organism evidence="2 3">
    <name type="scientific">Pleurodeles waltl</name>
    <name type="common">Iberian ribbed newt</name>
    <dbReference type="NCBI Taxonomy" id="8319"/>
    <lineage>
        <taxon>Eukaryota</taxon>
        <taxon>Metazoa</taxon>
        <taxon>Chordata</taxon>
        <taxon>Craniata</taxon>
        <taxon>Vertebrata</taxon>
        <taxon>Euteleostomi</taxon>
        <taxon>Amphibia</taxon>
        <taxon>Batrachia</taxon>
        <taxon>Caudata</taxon>
        <taxon>Salamandroidea</taxon>
        <taxon>Salamandridae</taxon>
        <taxon>Pleurodelinae</taxon>
        <taxon>Pleurodeles</taxon>
    </lineage>
</organism>
<evidence type="ECO:0000256" key="1">
    <source>
        <dbReference type="SAM" id="Phobius"/>
    </source>
</evidence>
<feature type="transmembrane region" description="Helical" evidence="1">
    <location>
        <begin position="74"/>
        <end position="93"/>
    </location>
</feature>
<dbReference type="AlphaFoldDB" id="A0AAV7PEN6"/>
<feature type="transmembrane region" description="Helical" evidence="1">
    <location>
        <begin position="40"/>
        <end position="67"/>
    </location>
</feature>
<keyword evidence="3" id="KW-1185">Reference proteome</keyword>
<dbReference type="EMBL" id="JANPWB010000011">
    <property type="protein sequence ID" value="KAJ1123740.1"/>
    <property type="molecule type" value="Genomic_DNA"/>
</dbReference>
<dbReference type="Proteomes" id="UP001066276">
    <property type="component" value="Chromosome 7"/>
</dbReference>
<gene>
    <name evidence="2" type="ORF">NDU88_002207</name>
</gene>
<keyword evidence="1" id="KW-1133">Transmembrane helix</keyword>
<reference evidence="2" key="1">
    <citation type="journal article" date="2022" name="bioRxiv">
        <title>Sequencing and chromosome-scale assembly of the giantPleurodeles waltlgenome.</title>
        <authorList>
            <person name="Brown T."/>
            <person name="Elewa A."/>
            <person name="Iarovenko S."/>
            <person name="Subramanian E."/>
            <person name="Araus A.J."/>
            <person name="Petzold A."/>
            <person name="Susuki M."/>
            <person name="Suzuki K.-i.T."/>
            <person name="Hayashi T."/>
            <person name="Toyoda A."/>
            <person name="Oliveira C."/>
            <person name="Osipova E."/>
            <person name="Leigh N.D."/>
            <person name="Simon A."/>
            <person name="Yun M.H."/>
        </authorList>
    </citation>
    <scope>NUCLEOTIDE SEQUENCE</scope>
    <source>
        <strain evidence="2">20211129_DDA</strain>
        <tissue evidence="2">Liver</tissue>
    </source>
</reference>
<evidence type="ECO:0000313" key="2">
    <source>
        <dbReference type="EMBL" id="KAJ1123740.1"/>
    </source>
</evidence>